<proteinExistence type="predicted"/>
<name>A0A0W1SWZ0_9EURY</name>
<evidence type="ECO:0000259" key="1">
    <source>
        <dbReference type="Pfam" id="PF17648"/>
    </source>
</evidence>
<reference evidence="2 3" key="1">
    <citation type="submission" date="2015-12" db="EMBL/GenBank/DDBJ databases">
        <title>Haloferax profundi sp. nov. isolated from the Discovery deep brine-seawater interface in the Red Sea.</title>
        <authorList>
            <person name="Zhang G."/>
            <person name="Stingl U."/>
            <person name="Rashid M."/>
        </authorList>
    </citation>
    <scope>NUCLEOTIDE SEQUENCE [LARGE SCALE GENOMIC DNA]</scope>
    <source>
        <strain evidence="2 3">SB29</strain>
    </source>
</reference>
<sequence length="148" mass="16456">MTATIDSIVSHVRQWPGVETAPHRFGGTEFLVADKEIGHVHDVGIVDLAITKRVRDSLVADGLADPHHVLPDSAWVTYRVRSDADERDAIRLLRLAYLWRVLALRRRGVDVDPTFAPEDELACLDFPSDLDALVRTTFSDSLDGRASV</sequence>
<evidence type="ECO:0000313" key="3">
    <source>
        <dbReference type="Proteomes" id="UP000053157"/>
    </source>
</evidence>
<dbReference type="RefSeq" id="WP_058570541.1">
    <property type="nucleotide sequence ID" value="NZ_LOPV01000004.1"/>
</dbReference>
<dbReference type="AlphaFoldDB" id="A0A0W1SWZ0"/>
<gene>
    <name evidence="2" type="ORF">AUR66_05375</name>
</gene>
<organism evidence="2 3">
    <name type="scientific">Haloferax profundi</name>
    <dbReference type="NCBI Taxonomy" id="1544718"/>
    <lineage>
        <taxon>Archaea</taxon>
        <taxon>Methanobacteriati</taxon>
        <taxon>Methanobacteriota</taxon>
        <taxon>Stenosarchaea group</taxon>
        <taxon>Halobacteria</taxon>
        <taxon>Halobacteriales</taxon>
        <taxon>Haloferacaceae</taxon>
        <taxon>Haloferax</taxon>
    </lineage>
</organism>
<dbReference type="Pfam" id="PF17648">
    <property type="entry name" value="Luciferase"/>
    <property type="match status" value="1"/>
</dbReference>
<protein>
    <recommendedName>
        <fullName evidence="1">Luciferase domain-containing protein</fullName>
    </recommendedName>
</protein>
<keyword evidence="3" id="KW-1185">Reference proteome</keyword>
<accession>A0A0W1SWZ0</accession>
<dbReference type="EMBL" id="LOPV01000004">
    <property type="protein sequence ID" value="KTG30961.1"/>
    <property type="molecule type" value="Genomic_DNA"/>
</dbReference>
<dbReference type="InterPro" id="IPR040841">
    <property type="entry name" value="Luciferase_dom"/>
</dbReference>
<dbReference type="OrthoDB" id="259286at2157"/>
<feature type="domain" description="Luciferase" evidence="1">
    <location>
        <begin position="35"/>
        <end position="96"/>
    </location>
</feature>
<comment type="caution">
    <text evidence="2">The sequence shown here is derived from an EMBL/GenBank/DDBJ whole genome shotgun (WGS) entry which is preliminary data.</text>
</comment>
<dbReference type="Proteomes" id="UP000053157">
    <property type="component" value="Unassembled WGS sequence"/>
</dbReference>
<evidence type="ECO:0000313" key="2">
    <source>
        <dbReference type="EMBL" id="KTG30961.1"/>
    </source>
</evidence>